<evidence type="ECO:0000256" key="6">
    <source>
        <dbReference type="ARBA" id="ARBA00023141"/>
    </source>
</evidence>
<evidence type="ECO:0000313" key="8">
    <source>
        <dbReference type="EMBL" id="RDU68023.1"/>
    </source>
</evidence>
<feature type="binding site" evidence="7">
    <location>
        <position position="132"/>
    </location>
    <ligand>
        <name>substrate</name>
    </ligand>
</feature>
<comment type="function">
    <text evidence="7">Catalyzes the specific phosphorylation of the 3-hydroxyl group of shikimic acid using ATP as a cosubstrate.</text>
</comment>
<evidence type="ECO:0000256" key="1">
    <source>
        <dbReference type="ARBA" id="ARBA00022605"/>
    </source>
</evidence>
<proteinExistence type="inferred from homology"/>
<name>A0A3D8ISM1_9HELI</name>
<dbReference type="AlphaFoldDB" id="A0A3D8ISM1"/>
<accession>A0A3D8ISM1</accession>
<comment type="subunit">
    <text evidence="7">Monomer.</text>
</comment>
<dbReference type="GO" id="GO:0005524">
    <property type="term" value="F:ATP binding"/>
    <property type="evidence" value="ECO:0007669"/>
    <property type="project" value="UniProtKB-UniRule"/>
</dbReference>
<feature type="binding site" evidence="7">
    <location>
        <position position="33"/>
    </location>
    <ligand>
        <name>substrate</name>
    </ligand>
</feature>
<dbReference type="GO" id="GO:0009073">
    <property type="term" value="P:aromatic amino acid family biosynthetic process"/>
    <property type="evidence" value="ECO:0007669"/>
    <property type="project" value="UniProtKB-KW"/>
</dbReference>
<keyword evidence="5 7" id="KW-0067">ATP-binding</keyword>
<dbReference type="CDD" id="cd00464">
    <property type="entry name" value="SK"/>
    <property type="match status" value="1"/>
</dbReference>
<evidence type="ECO:0000256" key="3">
    <source>
        <dbReference type="ARBA" id="ARBA00022741"/>
    </source>
</evidence>
<dbReference type="PRINTS" id="PR01100">
    <property type="entry name" value="SHIKIMTKNASE"/>
</dbReference>
<dbReference type="GO" id="GO:0000287">
    <property type="term" value="F:magnesium ion binding"/>
    <property type="evidence" value="ECO:0007669"/>
    <property type="project" value="UniProtKB-UniRule"/>
</dbReference>
<evidence type="ECO:0000256" key="2">
    <source>
        <dbReference type="ARBA" id="ARBA00022679"/>
    </source>
</evidence>
<comment type="caution">
    <text evidence="8">The sequence shown here is derived from an EMBL/GenBank/DDBJ whole genome shotgun (WGS) entry which is preliminary data.</text>
</comment>
<dbReference type="PANTHER" id="PTHR21087:SF16">
    <property type="entry name" value="SHIKIMATE KINASE 1, CHLOROPLASTIC"/>
    <property type="match status" value="1"/>
</dbReference>
<sequence>MANIVLIGFMGSGKSTIGSALAQKMGRFLLDTDSLIQTTYNQHIPEIFAQYGEQKFRELESQAIAWLSANVSNAIIATGGGMPIFNDISTLGEIYYLQSDFETILARLDHQERSKRPLFGDQAQAKALYLERQNLYAKVAHHTINANNDIPEILTEILTRHNASKRF</sequence>
<gene>
    <name evidence="7" type="primary">aroK</name>
    <name evidence="8" type="ORF">CQA54_03670</name>
</gene>
<dbReference type="HAMAP" id="MF_00109">
    <property type="entry name" value="Shikimate_kinase"/>
    <property type="match status" value="1"/>
</dbReference>
<keyword evidence="3 7" id="KW-0547">Nucleotide-binding</keyword>
<protein>
    <recommendedName>
        <fullName evidence="7">Shikimate kinase</fullName>
        <shortName evidence="7">SK</shortName>
        <ecNumber evidence="7">2.7.1.71</ecNumber>
    </recommendedName>
</protein>
<feature type="binding site" evidence="7">
    <location>
        <position position="15"/>
    </location>
    <ligand>
        <name>Mg(2+)</name>
        <dbReference type="ChEBI" id="CHEBI:18420"/>
    </ligand>
</feature>
<keyword evidence="1 7" id="KW-0028">Amino-acid biosynthesis</keyword>
<evidence type="ECO:0000313" key="9">
    <source>
        <dbReference type="Proteomes" id="UP000256514"/>
    </source>
</evidence>
<comment type="pathway">
    <text evidence="7">Metabolic intermediate biosynthesis; chorismate biosynthesis; chorismate from D-erythrose 4-phosphate and phosphoenolpyruvate: step 5/7.</text>
</comment>
<feature type="binding site" evidence="7">
    <location>
        <position position="57"/>
    </location>
    <ligand>
        <name>substrate</name>
    </ligand>
</feature>
<keyword evidence="9" id="KW-1185">Reference proteome</keyword>
<evidence type="ECO:0000256" key="7">
    <source>
        <dbReference type="HAMAP-Rule" id="MF_00109"/>
    </source>
</evidence>
<comment type="cofactor">
    <cofactor evidence="7">
        <name>Mg(2+)</name>
        <dbReference type="ChEBI" id="CHEBI:18420"/>
    </cofactor>
    <text evidence="7">Binds 1 Mg(2+) ion per subunit.</text>
</comment>
<dbReference type="InterPro" id="IPR000623">
    <property type="entry name" value="Shikimate_kinase/TSH1"/>
</dbReference>
<keyword evidence="7" id="KW-0963">Cytoplasm</keyword>
<feature type="binding site" evidence="7">
    <location>
        <position position="116"/>
    </location>
    <ligand>
        <name>ATP</name>
        <dbReference type="ChEBI" id="CHEBI:30616"/>
    </ligand>
</feature>
<dbReference type="PANTHER" id="PTHR21087">
    <property type="entry name" value="SHIKIMATE KINASE"/>
    <property type="match status" value="1"/>
</dbReference>
<keyword evidence="6 7" id="KW-0057">Aromatic amino acid biosynthesis</keyword>
<dbReference type="EC" id="2.7.1.71" evidence="7"/>
<evidence type="ECO:0000256" key="4">
    <source>
        <dbReference type="ARBA" id="ARBA00022777"/>
    </source>
</evidence>
<dbReference type="InterPro" id="IPR031322">
    <property type="entry name" value="Shikimate/glucono_kinase"/>
</dbReference>
<dbReference type="Gene3D" id="3.40.50.300">
    <property type="entry name" value="P-loop containing nucleotide triphosphate hydrolases"/>
    <property type="match status" value="1"/>
</dbReference>
<dbReference type="SUPFAM" id="SSF52540">
    <property type="entry name" value="P-loop containing nucleoside triphosphate hydrolases"/>
    <property type="match status" value="1"/>
</dbReference>
<dbReference type="RefSeq" id="WP_115570824.1">
    <property type="nucleotide sequence ID" value="NZ_NXLT01000002.1"/>
</dbReference>
<dbReference type="UniPathway" id="UPA00053">
    <property type="reaction ID" value="UER00088"/>
</dbReference>
<keyword evidence="7" id="KW-0479">Metal-binding</keyword>
<comment type="caution">
    <text evidence="7">Lacks conserved residue(s) required for the propagation of feature annotation.</text>
</comment>
<evidence type="ECO:0000256" key="5">
    <source>
        <dbReference type="ARBA" id="ARBA00022840"/>
    </source>
</evidence>
<dbReference type="EMBL" id="NXLT01000002">
    <property type="protein sequence ID" value="RDU68023.1"/>
    <property type="molecule type" value="Genomic_DNA"/>
</dbReference>
<dbReference type="OrthoDB" id="9800332at2"/>
<dbReference type="Pfam" id="PF01202">
    <property type="entry name" value="SKI"/>
    <property type="match status" value="1"/>
</dbReference>
<keyword evidence="4 7" id="KW-0418">Kinase</keyword>
<dbReference type="Proteomes" id="UP000256514">
    <property type="component" value="Unassembled WGS sequence"/>
</dbReference>
<dbReference type="InterPro" id="IPR027417">
    <property type="entry name" value="P-loop_NTPase"/>
</dbReference>
<keyword evidence="7" id="KW-0460">Magnesium</keyword>
<comment type="subcellular location">
    <subcellularLocation>
        <location evidence="7">Cytoplasm</location>
    </subcellularLocation>
</comment>
<reference evidence="8 9" key="1">
    <citation type="submission" date="2018-04" db="EMBL/GenBank/DDBJ databases">
        <title>Novel Campyloabacter and Helicobacter Species and Strains.</title>
        <authorList>
            <person name="Mannion A.J."/>
            <person name="Shen Z."/>
            <person name="Fox J.G."/>
        </authorList>
    </citation>
    <scope>NUCLEOTIDE SEQUENCE [LARGE SCALE GENOMIC DNA]</scope>
    <source>
        <strain evidence="8 9">MIT 12-6600</strain>
    </source>
</reference>
<dbReference type="GO" id="GO:0004765">
    <property type="term" value="F:shikimate kinase activity"/>
    <property type="evidence" value="ECO:0007669"/>
    <property type="project" value="UniProtKB-UniRule"/>
</dbReference>
<comment type="similarity">
    <text evidence="7">Belongs to the shikimate kinase family.</text>
</comment>
<feature type="binding site" evidence="7">
    <location>
        <begin position="11"/>
        <end position="16"/>
    </location>
    <ligand>
        <name>ATP</name>
        <dbReference type="ChEBI" id="CHEBI:30616"/>
    </ligand>
</feature>
<dbReference type="GO" id="GO:0005829">
    <property type="term" value="C:cytosol"/>
    <property type="evidence" value="ECO:0007669"/>
    <property type="project" value="TreeGrafter"/>
</dbReference>
<comment type="catalytic activity">
    <reaction evidence="7">
        <text>shikimate + ATP = 3-phosphoshikimate + ADP + H(+)</text>
        <dbReference type="Rhea" id="RHEA:13121"/>
        <dbReference type="ChEBI" id="CHEBI:15378"/>
        <dbReference type="ChEBI" id="CHEBI:30616"/>
        <dbReference type="ChEBI" id="CHEBI:36208"/>
        <dbReference type="ChEBI" id="CHEBI:145989"/>
        <dbReference type="ChEBI" id="CHEBI:456216"/>
        <dbReference type="EC" id="2.7.1.71"/>
    </reaction>
</comment>
<dbReference type="GO" id="GO:0009423">
    <property type="term" value="P:chorismate biosynthetic process"/>
    <property type="evidence" value="ECO:0007669"/>
    <property type="project" value="UniProtKB-UniRule"/>
</dbReference>
<keyword evidence="2 7" id="KW-0808">Transferase</keyword>
<organism evidence="8 9">
    <name type="scientific">Helicobacter equorum</name>
    <dbReference type="NCBI Taxonomy" id="361872"/>
    <lineage>
        <taxon>Bacteria</taxon>
        <taxon>Pseudomonadati</taxon>
        <taxon>Campylobacterota</taxon>
        <taxon>Epsilonproteobacteria</taxon>
        <taxon>Campylobacterales</taxon>
        <taxon>Helicobacteraceae</taxon>
        <taxon>Helicobacter</taxon>
    </lineage>
</organism>
<feature type="binding site" evidence="7">
    <location>
        <position position="80"/>
    </location>
    <ligand>
        <name>substrate</name>
    </ligand>
</feature>
<dbReference type="GO" id="GO:0008652">
    <property type="term" value="P:amino acid biosynthetic process"/>
    <property type="evidence" value="ECO:0007669"/>
    <property type="project" value="UniProtKB-KW"/>
</dbReference>